<dbReference type="NCBIfam" id="TIGR03705">
    <property type="entry name" value="poly_P_kin"/>
    <property type="match status" value="1"/>
</dbReference>
<keyword evidence="2" id="KW-0597">Phosphoprotein</keyword>
<keyword evidence="4" id="KW-0547">Nucleotide-binding</keyword>
<evidence type="ECO:0000256" key="1">
    <source>
        <dbReference type="ARBA" id="ARBA00012960"/>
    </source>
</evidence>
<name>A0A3B0RVP0_9ZZZZ</name>
<dbReference type="InterPro" id="IPR036832">
    <property type="entry name" value="PPK_N_dom_sf"/>
</dbReference>
<dbReference type="SUPFAM" id="SSF143724">
    <property type="entry name" value="PHP14-like"/>
    <property type="match status" value="1"/>
</dbReference>
<dbReference type="InterPro" id="IPR025200">
    <property type="entry name" value="PPK_C_dom2"/>
</dbReference>
<dbReference type="EC" id="2.7.4.1" evidence="1"/>
<evidence type="ECO:0000259" key="10">
    <source>
        <dbReference type="Pfam" id="PF17941"/>
    </source>
</evidence>
<dbReference type="InterPro" id="IPR003414">
    <property type="entry name" value="PP_kinase"/>
</dbReference>
<dbReference type="AlphaFoldDB" id="A0A3B0RVP0"/>
<evidence type="ECO:0000256" key="5">
    <source>
        <dbReference type="ARBA" id="ARBA00022777"/>
    </source>
</evidence>
<evidence type="ECO:0000256" key="4">
    <source>
        <dbReference type="ARBA" id="ARBA00022741"/>
    </source>
</evidence>
<reference evidence="11" key="1">
    <citation type="submission" date="2018-06" db="EMBL/GenBank/DDBJ databases">
        <authorList>
            <person name="Zhirakovskaya E."/>
        </authorList>
    </citation>
    <scope>NUCLEOTIDE SEQUENCE</scope>
</reference>
<dbReference type="GO" id="GO:0006799">
    <property type="term" value="P:polyphosphate biosynthetic process"/>
    <property type="evidence" value="ECO:0007669"/>
    <property type="project" value="InterPro"/>
</dbReference>
<dbReference type="Gene3D" id="3.30.1840.10">
    <property type="entry name" value="Polyphosphate kinase middle domain"/>
    <property type="match status" value="1"/>
</dbReference>
<evidence type="ECO:0000259" key="8">
    <source>
        <dbReference type="Pfam" id="PF13089"/>
    </source>
</evidence>
<evidence type="ECO:0000259" key="9">
    <source>
        <dbReference type="Pfam" id="PF13090"/>
    </source>
</evidence>
<evidence type="ECO:0000256" key="2">
    <source>
        <dbReference type="ARBA" id="ARBA00022553"/>
    </source>
</evidence>
<accession>A0A3B0RVP0</accession>
<dbReference type="NCBIfam" id="NF003918">
    <property type="entry name" value="PRK05443.1-2"/>
    <property type="match status" value="1"/>
</dbReference>
<dbReference type="GO" id="GO:0008976">
    <property type="term" value="F:polyphosphate kinase activity"/>
    <property type="evidence" value="ECO:0007669"/>
    <property type="project" value="UniProtKB-EC"/>
</dbReference>
<gene>
    <name evidence="11" type="ORF">MNBD_ALPHA02-2516</name>
</gene>
<keyword evidence="5 11" id="KW-0418">Kinase</keyword>
<evidence type="ECO:0000313" key="11">
    <source>
        <dbReference type="EMBL" id="VAV97540.1"/>
    </source>
</evidence>
<feature type="domain" description="Polyphosphate kinase C-terminal" evidence="10">
    <location>
        <begin position="343"/>
        <end position="507"/>
    </location>
</feature>
<dbReference type="PIRSF" id="PIRSF015589">
    <property type="entry name" value="PP_kinase"/>
    <property type="match status" value="1"/>
</dbReference>
<dbReference type="GO" id="GO:0009358">
    <property type="term" value="C:polyphosphate kinase complex"/>
    <property type="evidence" value="ECO:0007669"/>
    <property type="project" value="InterPro"/>
</dbReference>
<dbReference type="SUPFAM" id="SSF56024">
    <property type="entry name" value="Phospholipase D/nuclease"/>
    <property type="match status" value="2"/>
</dbReference>
<dbReference type="HAMAP" id="MF_00347">
    <property type="entry name" value="Polyphosphate_kinase"/>
    <property type="match status" value="1"/>
</dbReference>
<dbReference type="NCBIfam" id="NF003919">
    <property type="entry name" value="PRK05443.1-4"/>
    <property type="match status" value="1"/>
</dbReference>
<sequence>MEFNPLVPKKKKHNLPFHDIPIPERLINRELSWLRFNMRVMEESNNLAHPLLERLRFLSISGSNLDEFYMVRVAGIRGQITAGVEKISNDGLTPLEQLKKINDLAEDLINEQQVRWAALVEELRSEGISLIESGDITAKDMDWLEEYFLESVFPILTPLAVDPAHPFPFIPNLGFSIVLELENNEDGSPLLALLPVPRQTKRFVRLPGADVRFISVENCIRLFLNLLFPNYSIKGEGIFRLIRDSEMEVDEEAEDLVRVFESALKRRRRGHVIRLEVNANIPENLLKMVKRELQITDTEIISVSGVLGLAEVDQLIVDGFSSLKFKALDPRFPQRVKEKGGNCFSAIREKDFIVHHPFESFDVVVSFLRQAALDPDVVAIKQTLYRTSEDSPIVRALIDAAEAGKSVTALVELKARFDEARNIKWARDMERAGVQVVYGFLELKTHAKISVIVRRENEHLRTYIHYGTGNYHSVTAKIYTDLSFFTDDEALGRDAIHIFNYLTGYARPKALEKVVISPFGIRDKLIELIEREMDFAKKGKPASLWAKMNALVDPIIIDKLYEASCAGVSIDLIVRGICCLRPGVPDMSENIRVKSIVGRFLEHARITCFGNGHPMPSDHAKVYISSSDWMPRNFERRVEALIPIENSTVKSQVLGQVMVANLKDNMQSWHLQPDHSYVRAQPGKVKFSAHDYFLKNPSLSGMGKAIKGKEFPLLLKE</sequence>
<dbReference type="CDD" id="cd09165">
    <property type="entry name" value="PLDc_PaPPK1_C1_like"/>
    <property type="match status" value="1"/>
</dbReference>
<dbReference type="GO" id="GO:0005524">
    <property type="term" value="F:ATP binding"/>
    <property type="evidence" value="ECO:0007669"/>
    <property type="project" value="UniProtKB-KW"/>
</dbReference>
<dbReference type="Gene3D" id="1.20.58.310">
    <property type="entry name" value="Polyphosphate kinase N-terminal domain"/>
    <property type="match status" value="1"/>
</dbReference>
<feature type="domain" description="Polyphosphate kinase N-terminal" evidence="8">
    <location>
        <begin position="27"/>
        <end position="130"/>
    </location>
</feature>
<keyword evidence="6" id="KW-0067">ATP-binding</keyword>
<evidence type="ECO:0000256" key="6">
    <source>
        <dbReference type="ARBA" id="ARBA00022840"/>
    </source>
</evidence>
<dbReference type="PANTHER" id="PTHR30218">
    <property type="entry name" value="POLYPHOSPHATE KINASE"/>
    <property type="match status" value="1"/>
</dbReference>
<dbReference type="InterPro" id="IPR024953">
    <property type="entry name" value="PP_kinase_middle"/>
</dbReference>
<dbReference type="NCBIfam" id="NF003921">
    <property type="entry name" value="PRK05443.2-2"/>
    <property type="match status" value="1"/>
</dbReference>
<dbReference type="Gene3D" id="3.30.870.10">
    <property type="entry name" value="Endonuclease Chain A"/>
    <property type="match status" value="2"/>
</dbReference>
<organism evidence="11">
    <name type="scientific">hydrothermal vent metagenome</name>
    <dbReference type="NCBI Taxonomy" id="652676"/>
    <lineage>
        <taxon>unclassified sequences</taxon>
        <taxon>metagenomes</taxon>
        <taxon>ecological metagenomes</taxon>
    </lineage>
</organism>
<feature type="domain" description="Polyphosphate kinase C-terminal" evidence="9">
    <location>
        <begin position="515"/>
        <end position="684"/>
    </location>
</feature>
<dbReference type="InterPro" id="IPR041108">
    <property type="entry name" value="PP_kinase_C_1"/>
</dbReference>
<keyword evidence="3 11" id="KW-0808">Transferase</keyword>
<dbReference type="Pfam" id="PF17941">
    <property type="entry name" value="PP_kinase_C_1"/>
    <property type="match status" value="1"/>
</dbReference>
<evidence type="ECO:0000256" key="3">
    <source>
        <dbReference type="ARBA" id="ARBA00022679"/>
    </source>
</evidence>
<dbReference type="SUPFAM" id="SSF140356">
    <property type="entry name" value="PPK N-terminal domain-like"/>
    <property type="match status" value="1"/>
</dbReference>
<dbReference type="NCBIfam" id="NF003917">
    <property type="entry name" value="PRK05443.1-1"/>
    <property type="match status" value="1"/>
</dbReference>
<dbReference type="Pfam" id="PF13089">
    <property type="entry name" value="PP_kinase_N"/>
    <property type="match status" value="1"/>
</dbReference>
<dbReference type="PANTHER" id="PTHR30218:SF0">
    <property type="entry name" value="POLYPHOSPHATE KINASE"/>
    <property type="match status" value="1"/>
</dbReference>
<dbReference type="EMBL" id="UOED01000118">
    <property type="protein sequence ID" value="VAV97540.1"/>
    <property type="molecule type" value="Genomic_DNA"/>
</dbReference>
<dbReference type="InterPro" id="IPR036830">
    <property type="entry name" value="PP_kinase_middle_dom_sf"/>
</dbReference>
<evidence type="ECO:0000259" key="7">
    <source>
        <dbReference type="Pfam" id="PF02503"/>
    </source>
</evidence>
<protein>
    <recommendedName>
        <fullName evidence="1">ATP-polyphosphate phosphotransferase</fullName>
        <ecNumber evidence="1">2.7.4.1</ecNumber>
    </recommendedName>
</protein>
<dbReference type="CDD" id="cd09168">
    <property type="entry name" value="PLDc_PaPPK1_C2_like"/>
    <property type="match status" value="1"/>
</dbReference>
<dbReference type="Pfam" id="PF13090">
    <property type="entry name" value="PP_kinase_C"/>
    <property type="match status" value="1"/>
</dbReference>
<dbReference type="InterPro" id="IPR025198">
    <property type="entry name" value="PPK_N_dom"/>
</dbReference>
<feature type="domain" description="Polyphosphate kinase middle" evidence="7">
    <location>
        <begin position="141"/>
        <end position="314"/>
    </location>
</feature>
<proteinExistence type="inferred from homology"/>
<dbReference type="Pfam" id="PF02503">
    <property type="entry name" value="PP_kinase"/>
    <property type="match status" value="1"/>
</dbReference>